<name>A0A9P0QL99_9ASCO</name>
<keyword evidence="6 9" id="KW-1133">Transmembrane helix</keyword>
<evidence type="ECO:0000256" key="3">
    <source>
        <dbReference type="ARBA" id="ARBA00022448"/>
    </source>
</evidence>
<proteinExistence type="inferred from homology"/>
<protein>
    <submittedName>
        <fullName evidence="11">Glycerophosphocholine permease Git4p</fullName>
    </submittedName>
</protein>
<keyword evidence="5 9" id="KW-0812">Transmembrane</keyword>
<evidence type="ECO:0000256" key="6">
    <source>
        <dbReference type="ARBA" id="ARBA00022989"/>
    </source>
</evidence>
<evidence type="ECO:0000313" key="11">
    <source>
        <dbReference type="EMBL" id="CAH2350723.1"/>
    </source>
</evidence>
<dbReference type="EMBL" id="CAKXYY010000002">
    <property type="protein sequence ID" value="CAH2350723.1"/>
    <property type="molecule type" value="Genomic_DNA"/>
</dbReference>
<evidence type="ECO:0000256" key="9">
    <source>
        <dbReference type="SAM" id="Phobius"/>
    </source>
</evidence>
<feature type="transmembrane region" description="Helical" evidence="9">
    <location>
        <begin position="229"/>
        <end position="248"/>
    </location>
</feature>
<dbReference type="Gene3D" id="1.20.1250.20">
    <property type="entry name" value="MFS general substrate transporter like domains"/>
    <property type="match status" value="1"/>
</dbReference>
<dbReference type="InterPro" id="IPR005829">
    <property type="entry name" value="Sugar_transporter_CS"/>
</dbReference>
<accession>A0A9P0QL99</accession>
<dbReference type="Proteomes" id="UP000837801">
    <property type="component" value="Unassembled WGS sequence"/>
</dbReference>
<keyword evidence="7" id="KW-0843">Virulence</keyword>
<dbReference type="PROSITE" id="PS00217">
    <property type="entry name" value="SUGAR_TRANSPORT_2"/>
    <property type="match status" value="1"/>
</dbReference>
<evidence type="ECO:0000256" key="5">
    <source>
        <dbReference type="ARBA" id="ARBA00022692"/>
    </source>
</evidence>
<dbReference type="GO" id="GO:0005886">
    <property type="term" value="C:plasma membrane"/>
    <property type="evidence" value="ECO:0007669"/>
    <property type="project" value="UniProtKB-SubCell"/>
</dbReference>
<keyword evidence="4" id="KW-1003">Cell membrane</keyword>
<sequence>MSTRDLPKSIPDFFVGWTKKVSQELPKGKAEFEDEAAQLYDEDESAKKVTFNTLWPTFCCGAGLFSDGYVNNSIGTINTCLSTLYPKEYEGSNAISNVPSIAFVGIVVGQLTFGFVSDYMSRKTGMLAANVMLMVFSLLCSCATWGAHGSIYGMLAAITAFRFFLGVAIGSEYPTSSVIAAEFANSLPKGHRNRYFSWFTNAMIDLGFVISSFVPLVLLWIFTPRHLTAVWRLSFGLGVFPPLFLFLLRLKLIEEGSFSKAKISKTQKLPYWLIFKFYWFRLLVVALLWFMYDFSVYSFNTYSSWIFDQIIPGSDLYKSFGWNVVFNLFYMPGAIIGGWVSDYIGPRLTFCLGVGLQAIIGFAMGGCYPELKKHIAGFTVVFGIFSSLGELGPGNNIGILAARTSATPVRGQYYAIAAATGKIGAFVGTWVFPAIKKKYDKIDENLGMQVPIYISSALCFFSLFLCLFCCPSISQDALSQEDYAFFKYLKEEGYDISQFGDGSLAAKFDDVESETTIEETKTDKVNIEVEKLD</sequence>
<comment type="subcellular location">
    <subcellularLocation>
        <location evidence="1">Cell membrane</location>
        <topology evidence="1">Multi-pass membrane protein</topology>
    </subcellularLocation>
</comment>
<feature type="transmembrane region" description="Helical" evidence="9">
    <location>
        <begin position="320"/>
        <end position="341"/>
    </location>
</feature>
<feature type="transmembrane region" description="Helical" evidence="9">
    <location>
        <begin position="374"/>
        <end position="392"/>
    </location>
</feature>
<evidence type="ECO:0000256" key="7">
    <source>
        <dbReference type="ARBA" id="ARBA00023026"/>
    </source>
</evidence>
<feature type="transmembrane region" description="Helical" evidence="9">
    <location>
        <begin position="269"/>
        <end position="292"/>
    </location>
</feature>
<feature type="transmembrane region" description="Helical" evidence="9">
    <location>
        <begin position="348"/>
        <end position="368"/>
    </location>
</feature>
<feature type="transmembrane region" description="Helical" evidence="9">
    <location>
        <begin position="452"/>
        <end position="470"/>
    </location>
</feature>
<gene>
    <name evidence="11" type="ORF">CLIB1423_02S03686</name>
</gene>
<dbReference type="AlphaFoldDB" id="A0A9P0QL99"/>
<feature type="transmembrane region" description="Helical" evidence="9">
    <location>
        <begin position="413"/>
        <end position="432"/>
    </location>
</feature>
<feature type="domain" description="Major facilitator superfamily (MFS) profile" evidence="10">
    <location>
        <begin position="56"/>
        <end position="474"/>
    </location>
</feature>
<dbReference type="PROSITE" id="PS50850">
    <property type="entry name" value="MFS"/>
    <property type="match status" value="1"/>
</dbReference>
<keyword evidence="8 9" id="KW-0472">Membrane</keyword>
<keyword evidence="3" id="KW-0813">Transport</keyword>
<evidence type="ECO:0000259" key="10">
    <source>
        <dbReference type="PROSITE" id="PS50850"/>
    </source>
</evidence>
<evidence type="ECO:0000256" key="1">
    <source>
        <dbReference type="ARBA" id="ARBA00004651"/>
    </source>
</evidence>
<dbReference type="GO" id="GO:0001406">
    <property type="term" value="F:glycerophosphodiester transmembrane transporter activity"/>
    <property type="evidence" value="ECO:0007669"/>
    <property type="project" value="UniProtKB-ARBA"/>
</dbReference>
<dbReference type="PANTHER" id="PTHR23508">
    <property type="entry name" value="CARBOXYLIC ACID TRANSPORTER PROTEIN HOMOLOG"/>
    <property type="match status" value="1"/>
</dbReference>
<keyword evidence="12" id="KW-1185">Reference proteome</keyword>
<comment type="caution">
    <text evidence="11">The sequence shown here is derived from an EMBL/GenBank/DDBJ whole genome shotgun (WGS) entry which is preliminary data.</text>
</comment>
<feature type="transmembrane region" description="Helical" evidence="9">
    <location>
        <begin position="127"/>
        <end position="146"/>
    </location>
</feature>
<dbReference type="Pfam" id="PF00083">
    <property type="entry name" value="Sugar_tr"/>
    <property type="match status" value="2"/>
</dbReference>
<dbReference type="InterPro" id="IPR005828">
    <property type="entry name" value="MFS_sugar_transport-like"/>
</dbReference>
<evidence type="ECO:0000256" key="4">
    <source>
        <dbReference type="ARBA" id="ARBA00022475"/>
    </source>
</evidence>
<dbReference type="InterPro" id="IPR036259">
    <property type="entry name" value="MFS_trans_sf"/>
</dbReference>
<feature type="transmembrane region" description="Helical" evidence="9">
    <location>
        <begin position="94"/>
        <end position="115"/>
    </location>
</feature>
<organism evidence="11 12">
    <name type="scientific">[Candida] railenensis</name>
    <dbReference type="NCBI Taxonomy" id="45579"/>
    <lineage>
        <taxon>Eukaryota</taxon>
        <taxon>Fungi</taxon>
        <taxon>Dikarya</taxon>
        <taxon>Ascomycota</taxon>
        <taxon>Saccharomycotina</taxon>
        <taxon>Pichiomycetes</taxon>
        <taxon>Debaryomycetaceae</taxon>
        <taxon>Kurtzmaniella</taxon>
    </lineage>
</organism>
<reference evidence="11" key="1">
    <citation type="submission" date="2022-03" db="EMBL/GenBank/DDBJ databases">
        <authorList>
            <person name="Legras J.-L."/>
            <person name="Devillers H."/>
            <person name="Grondin C."/>
        </authorList>
    </citation>
    <scope>NUCLEOTIDE SEQUENCE</scope>
    <source>
        <strain evidence="11">CLIB 1423</strain>
    </source>
</reference>
<dbReference type="SUPFAM" id="SSF103473">
    <property type="entry name" value="MFS general substrate transporter"/>
    <property type="match status" value="1"/>
</dbReference>
<evidence type="ECO:0000256" key="8">
    <source>
        <dbReference type="ARBA" id="ARBA00023136"/>
    </source>
</evidence>
<comment type="similarity">
    <text evidence="2">Belongs to the major facilitator superfamily. Sugar transporter (TC 2.A.1.1) family.</text>
</comment>
<evidence type="ECO:0000256" key="2">
    <source>
        <dbReference type="ARBA" id="ARBA00010992"/>
    </source>
</evidence>
<dbReference type="FunFam" id="1.20.1250.20:FF:000140">
    <property type="entry name" value="Putative MFS phospholipid transporter"/>
    <property type="match status" value="1"/>
</dbReference>
<dbReference type="InterPro" id="IPR020846">
    <property type="entry name" value="MFS_dom"/>
</dbReference>
<feature type="transmembrane region" description="Helical" evidence="9">
    <location>
        <begin position="195"/>
        <end position="223"/>
    </location>
</feature>
<dbReference type="PANTHER" id="PTHR23508:SF10">
    <property type="entry name" value="CARBOXYLIC ACID TRANSPORTER PROTEIN HOMOLOG"/>
    <property type="match status" value="1"/>
</dbReference>
<dbReference type="OrthoDB" id="2261376at2759"/>
<evidence type="ECO:0000313" key="12">
    <source>
        <dbReference type="Proteomes" id="UP000837801"/>
    </source>
</evidence>
<dbReference type="GO" id="GO:0046943">
    <property type="term" value="F:carboxylic acid transmembrane transporter activity"/>
    <property type="evidence" value="ECO:0007669"/>
    <property type="project" value="TreeGrafter"/>
</dbReference>